<name>A0ABP9YV31_9FUNG</name>
<dbReference type="EMBL" id="BAABUK010000008">
    <property type="protein sequence ID" value="GAA5810706.1"/>
    <property type="molecule type" value="Genomic_DNA"/>
</dbReference>
<sequence length="71" mass="8464">MLDQNYVTPVVYGSCCEKPPMYTEVVEPTATMRGRHFSLRKMKTSLKVYMHERRDRRREKKPQDGKTNPME</sequence>
<feature type="region of interest" description="Disordered" evidence="1">
    <location>
        <begin position="50"/>
        <end position="71"/>
    </location>
</feature>
<accession>A0ABP9YV31</accession>
<evidence type="ECO:0000256" key="1">
    <source>
        <dbReference type="SAM" id="MobiDB-lite"/>
    </source>
</evidence>
<evidence type="ECO:0000313" key="2">
    <source>
        <dbReference type="EMBL" id="GAA5810706.1"/>
    </source>
</evidence>
<evidence type="ECO:0000313" key="3">
    <source>
        <dbReference type="Proteomes" id="UP001473302"/>
    </source>
</evidence>
<keyword evidence="3" id="KW-1185">Reference proteome</keyword>
<reference evidence="2 3" key="1">
    <citation type="submission" date="2024-04" db="EMBL/GenBank/DDBJ databases">
        <title>genome sequences of Mucor flavus KT1a and Helicostylum pulchrum KT1b strains isolated from the surface of a dry-aged beef.</title>
        <authorList>
            <person name="Toyotome T."/>
            <person name="Hosono M."/>
            <person name="Torimaru M."/>
            <person name="Fukuda K."/>
            <person name="Mikami N."/>
        </authorList>
    </citation>
    <scope>NUCLEOTIDE SEQUENCE [LARGE SCALE GENOMIC DNA]</scope>
    <source>
        <strain evidence="2 3">KT1a</strain>
    </source>
</reference>
<protein>
    <submittedName>
        <fullName evidence="2">Uncharacterized protein</fullName>
    </submittedName>
</protein>
<comment type="caution">
    <text evidence="2">The sequence shown here is derived from an EMBL/GenBank/DDBJ whole genome shotgun (WGS) entry which is preliminary data.</text>
</comment>
<dbReference type="Proteomes" id="UP001473302">
    <property type="component" value="Unassembled WGS sequence"/>
</dbReference>
<gene>
    <name evidence="2" type="ORF">MFLAVUS_004132</name>
</gene>
<organism evidence="2 3">
    <name type="scientific">Mucor flavus</name>
    <dbReference type="NCBI Taxonomy" id="439312"/>
    <lineage>
        <taxon>Eukaryota</taxon>
        <taxon>Fungi</taxon>
        <taxon>Fungi incertae sedis</taxon>
        <taxon>Mucoromycota</taxon>
        <taxon>Mucoromycotina</taxon>
        <taxon>Mucoromycetes</taxon>
        <taxon>Mucorales</taxon>
        <taxon>Mucorineae</taxon>
        <taxon>Mucoraceae</taxon>
        <taxon>Mucor</taxon>
    </lineage>
</organism>
<proteinExistence type="predicted"/>